<evidence type="ECO:0000313" key="3">
    <source>
        <dbReference type="Proteomes" id="UP000002489"/>
    </source>
</evidence>
<dbReference type="Proteomes" id="UP000002489">
    <property type="component" value="Unassembled WGS sequence"/>
</dbReference>
<dbReference type="EnsemblFungi" id="FOXG_04767T0">
    <property type="protein sequence ID" value="FOXG_04767P0"/>
    <property type="gene ID" value="FOXG_04767"/>
</dbReference>
<dbReference type="AlphaFoldDB" id="A0A0D2XLE3"/>
<reference evidence="3" key="1">
    <citation type="journal article" date="2012" name="Mol. Plant Microbe Interact.">
        <title>A highly conserved effector in Fusarium oxysporum is required for full virulence on Arabidopsis.</title>
        <authorList>
            <person name="Thatcher L.F."/>
            <person name="Gardiner D.M."/>
            <person name="Kazan K."/>
            <person name="Manners J."/>
        </authorList>
    </citation>
    <scope>NUCLEOTIDE SEQUENCE [LARGE SCALE GENOMIC DNA]</scope>
    <source>
        <strain evidence="3">Fo5176</strain>
    </source>
</reference>
<feature type="compositionally biased region" description="Low complexity" evidence="1">
    <location>
        <begin position="137"/>
        <end position="151"/>
    </location>
</feature>
<feature type="compositionally biased region" description="Polar residues" evidence="1">
    <location>
        <begin position="157"/>
        <end position="171"/>
    </location>
</feature>
<name>A0A0D2XLE3_FUSOF</name>
<feature type="region of interest" description="Disordered" evidence="1">
    <location>
        <begin position="51"/>
        <end position="182"/>
    </location>
</feature>
<evidence type="ECO:0000313" key="2">
    <source>
        <dbReference type="EnsemblFungi" id="FOXG_04767P0"/>
    </source>
</evidence>
<feature type="compositionally biased region" description="Polar residues" evidence="1">
    <location>
        <begin position="113"/>
        <end position="136"/>
    </location>
</feature>
<proteinExistence type="predicted"/>
<feature type="compositionally biased region" description="Polar residues" evidence="1">
    <location>
        <begin position="91"/>
        <end position="104"/>
    </location>
</feature>
<reference evidence="2" key="2">
    <citation type="submission" date="2025-08" db="UniProtKB">
        <authorList>
            <consortium name="EnsemblFungi"/>
        </authorList>
    </citation>
    <scope>IDENTIFICATION</scope>
    <source>
        <strain evidence="2">4287 / CBS 123668 / FGSC 9935 / NRRL 34936</strain>
    </source>
</reference>
<sequence>MTTVSCSQGGQIVTLTVPRAAYETSYESYTHPIVQYPPGWVGGYQTDAGGNSYPVLQPPGGSQGGYQPGSVNSQSETLTRATGLRDDSRPSYMTHQPATPTSAAESKGDTHPGQGNTQPPVSAQGAPESNSNTLMNPSPSSSLESLTTETSIPPTPQLETSAIPSQSSPPNHGQVPSEPKEAPYATPMVVSEAHSYELSSWITMGAVVGLVLLLPTNAGGAIAFDNFRIATGATCEGRADHEMKS</sequence>
<evidence type="ECO:0000256" key="1">
    <source>
        <dbReference type="SAM" id="MobiDB-lite"/>
    </source>
</evidence>
<accession>A0A0D2XLE3</accession>
<organism evidence="2 3">
    <name type="scientific">Fusarium oxysporum (strain Fo5176)</name>
    <name type="common">Fusarium vascular wilt</name>
    <dbReference type="NCBI Taxonomy" id="660025"/>
    <lineage>
        <taxon>Eukaryota</taxon>
        <taxon>Fungi</taxon>
        <taxon>Dikarya</taxon>
        <taxon>Ascomycota</taxon>
        <taxon>Pezizomycotina</taxon>
        <taxon>Sordariomycetes</taxon>
        <taxon>Hypocreomycetidae</taxon>
        <taxon>Hypocreales</taxon>
        <taxon>Nectriaceae</taxon>
        <taxon>Fusarium</taxon>
        <taxon>Fusarium oxysporum species complex</taxon>
    </lineage>
</organism>
<protein>
    <submittedName>
        <fullName evidence="2">Uncharacterized protein</fullName>
    </submittedName>
</protein>
<feature type="compositionally biased region" description="Polar residues" evidence="1">
    <location>
        <begin position="71"/>
        <end position="80"/>
    </location>
</feature>